<accession>A0ABQ5KU31</accession>
<dbReference type="PANTHER" id="PTHR44167">
    <property type="entry name" value="OVARIAN-SPECIFIC SERINE/THREONINE-PROTEIN KINASE LOK-RELATED"/>
    <property type="match status" value="1"/>
</dbReference>
<organism evidence="3 4">
    <name type="scientific">Aduncisulcus paluster</name>
    <dbReference type="NCBI Taxonomy" id="2918883"/>
    <lineage>
        <taxon>Eukaryota</taxon>
        <taxon>Metamonada</taxon>
        <taxon>Carpediemonas-like organisms</taxon>
        <taxon>Aduncisulcus</taxon>
    </lineage>
</organism>
<dbReference type="InterPro" id="IPR008271">
    <property type="entry name" value="Ser/Thr_kinase_AS"/>
</dbReference>
<dbReference type="Proteomes" id="UP001057375">
    <property type="component" value="Unassembled WGS sequence"/>
</dbReference>
<evidence type="ECO:0000313" key="3">
    <source>
        <dbReference type="EMBL" id="GKT35978.1"/>
    </source>
</evidence>
<dbReference type="InterPro" id="IPR011009">
    <property type="entry name" value="Kinase-like_dom_sf"/>
</dbReference>
<dbReference type="SMART" id="SM00220">
    <property type="entry name" value="S_TKc"/>
    <property type="match status" value="1"/>
</dbReference>
<comment type="caution">
    <text evidence="3">The sequence shown here is derived from an EMBL/GenBank/DDBJ whole genome shotgun (WGS) entry which is preliminary data.</text>
</comment>
<name>A0ABQ5KU31_9EUKA</name>
<dbReference type="PROSITE" id="PS50011">
    <property type="entry name" value="PROTEIN_KINASE_DOM"/>
    <property type="match status" value="1"/>
</dbReference>
<dbReference type="EMBL" id="BQXS01011108">
    <property type="protein sequence ID" value="GKT35978.1"/>
    <property type="molecule type" value="Genomic_DNA"/>
</dbReference>
<feature type="region of interest" description="Disordered" evidence="1">
    <location>
        <begin position="1"/>
        <end position="24"/>
    </location>
</feature>
<evidence type="ECO:0000259" key="2">
    <source>
        <dbReference type="PROSITE" id="PS50011"/>
    </source>
</evidence>
<gene>
    <name evidence="3" type="ORF">ADUPG1_009027</name>
</gene>
<dbReference type="Gene3D" id="1.10.510.10">
    <property type="entry name" value="Transferase(Phosphotransferase) domain 1"/>
    <property type="match status" value="1"/>
</dbReference>
<feature type="domain" description="Protein kinase" evidence="2">
    <location>
        <begin position="41"/>
        <end position="395"/>
    </location>
</feature>
<dbReference type="PROSITE" id="PS00108">
    <property type="entry name" value="PROTEIN_KINASE_ST"/>
    <property type="match status" value="1"/>
</dbReference>
<keyword evidence="4" id="KW-1185">Reference proteome</keyword>
<dbReference type="SUPFAM" id="SSF56112">
    <property type="entry name" value="Protein kinase-like (PK-like)"/>
    <property type="match status" value="1"/>
</dbReference>
<sequence>MEKENVISKSSSLESEETTSSETKYIKEKHNSNILTSASNIIPLCIFGSGGFGDVILVKLAGIPFPYCMLKIMRNIRDERVLQNCRTEFNYQQKLFMNPKCFNRIPRPLYILDLLDENFCGIYGFLMEYCQGGSVKDFSRSWCMRETDEEDSETTDSEDSKFEELSRHPDPLDLNPVRVSSLCIGMIECLDDVFTAKPRLIHRDIKPDNFLVRFNPDSRSEKCSIILGDLGLAEIRSSISSSFLGGSSAGSSSSSKPHDETKITARKKSIIGTLVYNSYEALEGRQSQKSDAYSLGMSIQALFEGINPLFNMPCLQFLEPCEYVKGLKEVISNGTAPKLSGSCLFQSLKTIDGGKYKAVYSCLNEVFEGLTKLKIDDRMSVHDARMKVQSVKSLLPRIGQGWKCPRIEDIISSKLKENPSLPSELKAEVSLIPDLKLDHKWDEGLSQISSTISCSNEKNGVCEGKNESEEGKIYKSEGKDKEEEEEEEECKKEISLDDVNRAIQKCDYLWAYICACRNEEEKSKLYYQNRDAIETIFVAFLSPRWEGKLKTEVIQCCKCLSYFLEYTHEKTPVFLSITDINDLFDTFFDHILQIEEMLGNDVFQEFCEICSGYTFQIHDKLDSFFPKITPAFQRIFDWGSKEELSGDVAFSMVMTLRNISFHCSSSTGQSLLTLIKPCFSQWFKSYSTISWWKGTWMTILVNITWLFDENIPIKEICSDAWALYEPVLDVTREEFVGGRIIEEKNENVMFFFSNLCSDSSHIIEIHRGIGDLLDGWFRAIKKEHHHRGSIFWAQLLSNFSTIPSLVPKLSPKYDNNMEWCMNYGGYLYSCSRYFSHTHPDLKKWDNIIETIRQSANEESKSKIYRKYYDSINAVFVSIPFQTKKQIKQNRKEIILCCFCLEMFVLHNYANNEISLPIPDLNHLIETFFEHLSNLIKLEDDIHSIFIRICVNYTHLVADKRYVIFPKLASSLQHFLDMGKRGKLVGELPNMVSILLFNISHCPLLPTMTTLLSLIKPYLKRWLKSFPHYKISGRWMVILKNITWSYEDNAPNSITCEEAFSLFPCVFEFVTHQEDDFIAENDNEYFLLFMANLCCVSSNAQKIFLKIDSFLEGWFDKLKHQKQKLGIPMWGKLVSMLSTIPELVSSLSPRFDGQMEWCQAHSDLTSVSLEGERLKYLLKTPDEGKGSIFDEDYARYLKNCK</sequence>
<evidence type="ECO:0000256" key="1">
    <source>
        <dbReference type="SAM" id="MobiDB-lite"/>
    </source>
</evidence>
<dbReference type="Pfam" id="PF00069">
    <property type="entry name" value="Pkinase"/>
    <property type="match status" value="1"/>
</dbReference>
<dbReference type="InterPro" id="IPR000719">
    <property type="entry name" value="Prot_kinase_dom"/>
</dbReference>
<protein>
    <recommendedName>
        <fullName evidence="2">Protein kinase domain-containing protein</fullName>
    </recommendedName>
</protein>
<dbReference type="PANTHER" id="PTHR44167:SF30">
    <property type="entry name" value="PHOSPHORYLASE KINASE"/>
    <property type="match status" value="1"/>
</dbReference>
<reference evidence="3" key="1">
    <citation type="submission" date="2022-03" db="EMBL/GenBank/DDBJ databases">
        <title>Draft genome sequence of Aduncisulcus paluster, a free-living microaerophilic Fornicata.</title>
        <authorList>
            <person name="Yuyama I."/>
            <person name="Kume K."/>
            <person name="Tamura T."/>
            <person name="Inagaki Y."/>
            <person name="Hashimoto T."/>
        </authorList>
    </citation>
    <scope>NUCLEOTIDE SEQUENCE</scope>
    <source>
        <strain evidence="3">NY0171</strain>
    </source>
</reference>
<evidence type="ECO:0000313" key="4">
    <source>
        <dbReference type="Proteomes" id="UP001057375"/>
    </source>
</evidence>
<feature type="compositionally biased region" description="Basic and acidic residues" evidence="1">
    <location>
        <begin position="158"/>
        <end position="168"/>
    </location>
</feature>
<feature type="region of interest" description="Disordered" evidence="1">
    <location>
        <begin position="149"/>
        <end position="168"/>
    </location>
</feature>
<proteinExistence type="predicted"/>